<keyword evidence="2" id="KW-0378">Hydrolase</keyword>
<name>A0A444J566_9BACT</name>
<dbReference type="EMBL" id="MTKQ01000116">
    <property type="protein sequence ID" value="RWX48244.1"/>
    <property type="molecule type" value="Genomic_DNA"/>
</dbReference>
<dbReference type="PANTHER" id="PTHR38590:SF1">
    <property type="entry name" value="BLL0828 PROTEIN"/>
    <property type="match status" value="1"/>
</dbReference>
<evidence type="ECO:0000313" key="3">
    <source>
        <dbReference type="Proteomes" id="UP000286862"/>
    </source>
</evidence>
<evidence type="ECO:0000259" key="1">
    <source>
        <dbReference type="Pfam" id="PF04480"/>
    </source>
</evidence>
<proteinExistence type="predicted"/>
<gene>
    <name evidence="2" type="ORF">VT99_11163</name>
</gene>
<dbReference type="InterPro" id="IPR011335">
    <property type="entry name" value="Restrct_endonuc-II-like"/>
</dbReference>
<dbReference type="Pfam" id="PF04480">
    <property type="entry name" value="DUF559"/>
    <property type="match status" value="1"/>
</dbReference>
<dbReference type="PANTHER" id="PTHR38590">
    <property type="entry name" value="BLL0828 PROTEIN"/>
    <property type="match status" value="1"/>
</dbReference>
<dbReference type="InterPro" id="IPR047216">
    <property type="entry name" value="Endonuclease_DUF559_bact"/>
</dbReference>
<keyword evidence="2" id="KW-0540">Nuclease</keyword>
<protein>
    <submittedName>
        <fullName evidence="2">Very-short-patch-repair endonuclease</fullName>
    </submittedName>
</protein>
<reference evidence="2 3" key="1">
    <citation type="submission" date="2017-01" db="EMBL/GenBank/DDBJ databases">
        <title>The cable genome- insights into the physiology and evolution of filamentous bacteria capable of sulfide oxidation via long distance electron transfer.</title>
        <authorList>
            <person name="Schreiber L."/>
            <person name="Bjerg J.T."/>
            <person name="Boggild A."/>
            <person name="Van De Vossenberg J."/>
            <person name="Meysman F."/>
            <person name="Nielsen L.P."/>
            <person name="Schramm A."/>
            <person name="Kjeldsen K.U."/>
        </authorList>
    </citation>
    <scope>NUCLEOTIDE SEQUENCE [LARGE SCALE GENOMIC DNA]</scope>
    <source>
        <strain evidence="2">A2</strain>
    </source>
</reference>
<dbReference type="SUPFAM" id="SSF52980">
    <property type="entry name" value="Restriction endonuclease-like"/>
    <property type="match status" value="1"/>
</dbReference>
<dbReference type="AlphaFoldDB" id="A0A444J566"/>
<dbReference type="GO" id="GO:0004519">
    <property type="term" value="F:endonuclease activity"/>
    <property type="evidence" value="ECO:0007669"/>
    <property type="project" value="UniProtKB-KW"/>
</dbReference>
<sequence length="239" mass="28536">MAEVRTKPKNRWPPQWIAFYQTKIFGPEAYSIRYYTKVIQVRKVYRQELFPNEMPNRKSNRQYYQLILNPLQQLPKPIFSRRWRRIVFIPTTWYKFIHASEINDLYDESPLEDRLWAEFKRHGIPAERQEFVKVDKQNYALDFAVYCSEAKIDIETDGDSWHTNRTAEDNRRNNALEAAGWKVLRFTTQQVQEQMESYCIRNITETINHAGGLDEGKMVARKINLKTNGAYQLSLFDDL</sequence>
<dbReference type="Proteomes" id="UP000286862">
    <property type="component" value="Unassembled WGS sequence"/>
</dbReference>
<dbReference type="InterPro" id="IPR007569">
    <property type="entry name" value="DUF559"/>
</dbReference>
<accession>A0A444J566</accession>
<organism evidence="2 3">
    <name type="scientific">Candidatus Electrothrix marina</name>
    <dbReference type="NCBI Taxonomy" id="1859130"/>
    <lineage>
        <taxon>Bacteria</taxon>
        <taxon>Pseudomonadati</taxon>
        <taxon>Thermodesulfobacteriota</taxon>
        <taxon>Desulfobulbia</taxon>
        <taxon>Desulfobulbales</taxon>
        <taxon>Desulfobulbaceae</taxon>
        <taxon>Candidatus Electrothrix</taxon>
    </lineage>
</organism>
<comment type="caution">
    <text evidence="2">The sequence shown here is derived from an EMBL/GenBank/DDBJ whole genome shotgun (WGS) entry which is preliminary data.</text>
</comment>
<dbReference type="Gene3D" id="3.40.960.10">
    <property type="entry name" value="VSR Endonuclease"/>
    <property type="match status" value="1"/>
</dbReference>
<evidence type="ECO:0000313" key="2">
    <source>
        <dbReference type="EMBL" id="RWX48244.1"/>
    </source>
</evidence>
<feature type="domain" description="DUF559" evidence="1">
    <location>
        <begin position="111"/>
        <end position="205"/>
    </location>
</feature>
<keyword evidence="2" id="KW-0255">Endonuclease</keyword>